<evidence type="ECO:0000256" key="8">
    <source>
        <dbReference type="ARBA" id="ARBA00023136"/>
    </source>
</evidence>
<feature type="domain" description="ABC transporter" evidence="10">
    <location>
        <begin position="332"/>
        <end position="567"/>
    </location>
</feature>
<feature type="domain" description="ABC transmembrane type-1" evidence="11">
    <location>
        <begin position="16"/>
        <end position="298"/>
    </location>
</feature>
<reference evidence="12" key="1">
    <citation type="submission" date="2020-10" db="EMBL/GenBank/DDBJ databases">
        <authorList>
            <person name="Gilroy R."/>
        </authorList>
    </citation>
    <scope>NUCLEOTIDE SEQUENCE</scope>
    <source>
        <strain evidence="12">CHK183-6373</strain>
    </source>
</reference>
<keyword evidence="8 9" id="KW-0472">Membrane</keyword>
<evidence type="ECO:0000256" key="5">
    <source>
        <dbReference type="ARBA" id="ARBA00022741"/>
    </source>
</evidence>
<feature type="transmembrane region" description="Helical" evidence="9">
    <location>
        <begin position="53"/>
        <end position="76"/>
    </location>
</feature>
<dbReference type="PROSITE" id="PS50893">
    <property type="entry name" value="ABC_TRANSPORTER_2"/>
    <property type="match status" value="1"/>
</dbReference>
<evidence type="ECO:0000256" key="6">
    <source>
        <dbReference type="ARBA" id="ARBA00022840"/>
    </source>
</evidence>
<dbReference type="InterPro" id="IPR011527">
    <property type="entry name" value="ABC1_TM_dom"/>
</dbReference>
<dbReference type="FunFam" id="3.40.50.300:FF:000221">
    <property type="entry name" value="Multidrug ABC transporter ATP-binding protein"/>
    <property type="match status" value="1"/>
</dbReference>
<dbReference type="PANTHER" id="PTHR43394">
    <property type="entry name" value="ATP-DEPENDENT PERMEASE MDL1, MITOCHONDRIAL"/>
    <property type="match status" value="1"/>
</dbReference>
<keyword evidence="3" id="KW-1003">Cell membrane</keyword>
<keyword evidence="5" id="KW-0547">Nucleotide-binding</keyword>
<dbReference type="GO" id="GO:0015421">
    <property type="term" value="F:ABC-type oligopeptide transporter activity"/>
    <property type="evidence" value="ECO:0007669"/>
    <property type="project" value="TreeGrafter"/>
</dbReference>
<keyword evidence="4 9" id="KW-0812">Transmembrane</keyword>
<dbReference type="Gene3D" id="3.40.50.300">
    <property type="entry name" value="P-loop containing nucleotide triphosphate hydrolases"/>
    <property type="match status" value="1"/>
</dbReference>
<evidence type="ECO:0000313" key="13">
    <source>
        <dbReference type="Proteomes" id="UP000886884"/>
    </source>
</evidence>
<dbReference type="EMBL" id="DVOT01000029">
    <property type="protein sequence ID" value="HIV26637.1"/>
    <property type="molecule type" value="Genomic_DNA"/>
</dbReference>
<name>A0A9D1TCD1_9FIRM</name>
<evidence type="ECO:0000256" key="1">
    <source>
        <dbReference type="ARBA" id="ARBA00004651"/>
    </source>
</evidence>
<comment type="subcellular location">
    <subcellularLocation>
        <location evidence="1">Cell membrane</location>
        <topology evidence="1">Multi-pass membrane protein</topology>
    </subcellularLocation>
</comment>
<feature type="transmembrane region" description="Helical" evidence="9">
    <location>
        <begin position="162"/>
        <end position="184"/>
    </location>
</feature>
<feature type="transmembrane region" description="Helical" evidence="9">
    <location>
        <begin position="238"/>
        <end position="262"/>
    </location>
</feature>
<dbReference type="InterPro" id="IPR003439">
    <property type="entry name" value="ABC_transporter-like_ATP-bd"/>
</dbReference>
<dbReference type="InterPro" id="IPR003593">
    <property type="entry name" value="AAA+_ATPase"/>
</dbReference>
<keyword evidence="6 12" id="KW-0067">ATP-binding</keyword>
<comment type="caution">
    <text evidence="12">The sequence shown here is derived from an EMBL/GenBank/DDBJ whole genome shotgun (WGS) entry which is preliminary data.</text>
</comment>
<dbReference type="Gene3D" id="1.20.1560.10">
    <property type="entry name" value="ABC transporter type 1, transmembrane domain"/>
    <property type="match status" value="1"/>
</dbReference>
<dbReference type="PROSITE" id="PS50929">
    <property type="entry name" value="ABC_TM1F"/>
    <property type="match status" value="1"/>
</dbReference>
<dbReference type="Pfam" id="PF00005">
    <property type="entry name" value="ABC_tran"/>
    <property type="match status" value="1"/>
</dbReference>
<feature type="transmembrane region" description="Helical" evidence="9">
    <location>
        <begin position="129"/>
        <end position="150"/>
    </location>
</feature>
<dbReference type="GO" id="GO:0016887">
    <property type="term" value="F:ATP hydrolysis activity"/>
    <property type="evidence" value="ECO:0007669"/>
    <property type="project" value="InterPro"/>
</dbReference>
<dbReference type="InterPro" id="IPR039421">
    <property type="entry name" value="Type_1_exporter"/>
</dbReference>
<evidence type="ECO:0000256" key="9">
    <source>
        <dbReference type="SAM" id="Phobius"/>
    </source>
</evidence>
<reference evidence="12" key="2">
    <citation type="journal article" date="2021" name="PeerJ">
        <title>Extensive microbial diversity within the chicken gut microbiome revealed by metagenomics and culture.</title>
        <authorList>
            <person name="Gilroy R."/>
            <person name="Ravi A."/>
            <person name="Getino M."/>
            <person name="Pursley I."/>
            <person name="Horton D.L."/>
            <person name="Alikhan N.F."/>
            <person name="Baker D."/>
            <person name="Gharbi K."/>
            <person name="Hall N."/>
            <person name="Watson M."/>
            <person name="Adriaenssens E.M."/>
            <person name="Foster-Nyarko E."/>
            <person name="Jarju S."/>
            <person name="Secka A."/>
            <person name="Antonio M."/>
            <person name="Oren A."/>
            <person name="Chaudhuri R.R."/>
            <person name="La Ragione R."/>
            <person name="Hildebrand F."/>
            <person name="Pallen M.J."/>
        </authorList>
    </citation>
    <scope>NUCLEOTIDE SEQUENCE</scope>
    <source>
        <strain evidence="12">CHK183-6373</strain>
    </source>
</reference>
<dbReference type="CDD" id="cd18548">
    <property type="entry name" value="ABC_6TM_Tm287_like"/>
    <property type="match status" value="1"/>
</dbReference>
<accession>A0A9D1TCD1</accession>
<dbReference type="InterPro" id="IPR017871">
    <property type="entry name" value="ABC_transporter-like_CS"/>
</dbReference>
<dbReference type="Proteomes" id="UP000886884">
    <property type="component" value="Unassembled WGS sequence"/>
</dbReference>
<protein>
    <submittedName>
        <fullName evidence="12">ABC transporter ATP-binding protein</fullName>
    </submittedName>
</protein>
<evidence type="ECO:0000313" key="12">
    <source>
        <dbReference type="EMBL" id="HIV26637.1"/>
    </source>
</evidence>
<dbReference type="GO" id="GO:0005886">
    <property type="term" value="C:plasma membrane"/>
    <property type="evidence" value="ECO:0007669"/>
    <property type="project" value="UniProtKB-SubCell"/>
</dbReference>
<dbReference type="PROSITE" id="PS00211">
    <property type="entry name" value="ABC_TRANSPORTER_1"/>
    <property type="match status" value="1"/>
</dbReference>
<dbReference type="SUPFAM" id="SSF90123">
    <property type="entry name" value="ABC transporter transmembrane region"/>
    <property type="match status" value="1"/>
</dbReference>
<proteinExistence type="predicted"/>
<evidence type="ECO:0000256" key="7">
    <source>
        <dbReference type="ARBA" id="ARBA00022989"/>
    </source>
</evidence>
<dbReference type="PANTHER" id="PTHR43394:SF1">
    <property type="entry name" value="ATP-BINDING CASSETTE SUB-FAMILY B MEMBER 10, MITOCHONDRIAL"/>
    <property type="match status" value="1"/>
</dbReference>
<feature type="transmembrane region" description="Helical" evidence="9">
    <location>
        <begin position="278"/>
        <end position="296"/>
    </location>
</feature>
<dbReference type="AlphaFoldDB" id="A0A9D1TCD1"/>
<dbReference type="Pfam" id="PF00664">
    <property type="entry name" value="ABC_membrane"/>
    <property type="match status" value="1"/>
</dbReference>
<dbReference type="InterPro" id="IPR027417">
    <property type="entry name" value="P-loop_NTPase"/>
</dbReference>
<dbReference type="GO" id="GO:0005524">
    <property type="term" value="F:ATP binding"/>
    <property type="evidence" value="ECO:0007669"/>
    <property type="project" value="UniProtKB-KW"/>
</dbReference>
<dbReference type="SUPFAM" id="SSF52540">
    <property type="entry name" value="P-loop containing nucleoside triphosphate hydrolases"/>
    <property type="match status" value="1"/>
</dbReference>
<evidence type="ECO:0000259" key="10">
    <source>
        <dbReference type="PROSITE" id="PS50893"/>
    </source>
</evidence>
<keyword evidence="7 9" id="KW-1133">Transmembrane helix</keyword>
<keyword evidence="2" id="KW-0813">Transport</keyword>
<organism evidence="12 13">
    <name type="scientific">Candidatus Ornithocaccomicrobium faecavium</name>
    <dbReference type="NCBI Taxonomy" id="2840890"/>
    <lineage>
        <taxon>Bacteria</taxon>
        <taxon>Bacillati</taxon>
        <taxon>Bacillota</taxon>
        <taxon>Clostridia</taxon>
        <taxon>Candidatus Ornithocaccomicrobium</taxon>
    </lineage>
</organism>
<evidence type="ECO:0000256" key="2">
    <source>
        <dbReference type="ARBA" id="ARBA00022448"/>
    </source>
</evidence>
<evidence type="ECO:0000259" key="11">
    <source>
        <dbReference type="PROSITE" id="PS50929"/>
    </source>
</evidence>
<sequence length="581" mass="62921">MGTIFSRVKLSGKQVFALLALMLLSAVTAMLLPTALASMIDVGVAQENRSAILIVAAVMAVLALLGCLFNIAATVLSARISTKFAADLRREVFHRVQDLSAAEVEKFGTASLVTRSTSDVTNVQMFLSLLLRLGVTAPLMAVAGLVLSSLTGGELSSVLNLAIPALLLGAGAIVIFVSRYSVALRQKIDRLNKRFLETLEGVRVIRAFNQQEKEMARFDEANGDLAALTIRSGRVSALLMPVIQVIFGVTTAAVMGMGAWYVSTGEMDVGALVANSQYISMILAAIMMLALVILLFPMSYACARRIAEVLNAESSIQSGNHSASERPERASVVFDHVTFAYPGADEPVLKDISFESHAGEVTAIIGRTGCGKSSVLKLVPRLYDAMFGHIYVDGMDVKKYKLEDLRSLIGYVPQKNVLFSGDVASNLRFGDEQSGEEQWREAAHIACADEFIEQKDGAYHAAIAQGGMNLSGGQRQRMAIARAVVKQPEIYLFDDSFSALDMKTDRTLRARLRENMGGATMLIVAQRVSTILDADRILVMEDGQIVGNGTHKELLRTCELYREIAQLQLGEEEVAREIACV</sequence>
<gene>
    <name evidence="12" type="ORF">IAA64_01595</name>
</gene>
<dbReference type="SMART" id="SM00382">
    <property type="entry name" value="AAA"/>
    <property type="match status" value="1"/>
</dbReference>
<evidence type="ECO:0000256" key="4">
    <source>
        <dbReference type="ARBA" id="ARBA00022692"/>
    </source>
</evidence>
<dbReference type="InterPro" id="IPR036640">
    <property type="entry name" value="ABC1_TM_sf"/>
</dbReference>
<evidence type="ECO:0000256" key="3">
    <source>
        <dbReference type="ARBA" id="ARBA00022475"/>
    </source>
</evidence>